<evidence type="ECO:0000256" key="2">
    <source>
        <dbReference type="ARBA" id="ARBA00022692"/>
    </source>
</evidence>
<dbReference type="AlphaFoldDB" id="A0A6P5IUX3"/>
<dbReference type="GeneID" id="110194397"/>
<evidence type="ECO:0000256" key="4">
    <source>
        <dbReference type="ARBA" id="ARBA00023136"/>
    </source>
</evidence>
<dbReference type="PANTHER" id="PTHR34834:SF3">
    <property type="entry name" value="SPEM FAMILY MEMBER 3"/>
    <property type="match status" value="1"/>
</dbReference>
<evidence type="ECO:0000256" key="3">
    <source>
        <dbReference type="ARBA" id="ARBA00022989"/>
    </source>
</evidence>
<dbReference type="GO" id="GO:0016020">
    <property type="term" value="C:membrane"/>
    <property type="evidence" value="ECO:0007669"/>
    <property type="project" value="UniProtKB-SubCell"/>
</dbReference>
<feature type="region of interest" description="Disordered" evidence="5">
    <location>
        <begin position="127"/>
        <end position="162"/>
    </location>
</feature>
<evidence type="ECO:0000256" key="5">
    <source>
        <dbReference type="SAM" id="MobiDB-lite"/>
    </source>
</evidence>
<evidence type="ECO:0000313" key="8">
    <source>
        <dbReference type="RefSeq" id="XP_020822359.1"/>
    </source>
</evidence>
<keyword evidence="4 6" id="KW-0472">Membrane</keyword>
<evidence type="ECO:0000256" key="1">
    <source>
        <dbReference type="ARBA" id="ARBA00004167"/>
    </source>
</evidence>
<keyword evidence="3 6" id="KW-1133">Transmembrane helix</keyword>
<gene>
    <name evidence="8" type="primary">LOC110194397</name>
</gene>
<accession>A0A6P5IUX3</accession>
<dbReference type="GO" id="GO:0007291">
    <property type="term" value="P:sperm individualization"/>
    <property type="evidence" value="ECO:0007669"/>
    <property type="project" value="TreeGrafter"/>
</dbReference>
<feature type="transmembrane region" description="Helical" evidence="6">
    <location>
        <begin position="27"/>
        <end position="48"/>
    </location>
</feature>
<dbReference type="RefSeq" id="XP_020822359.1">
    <property type="nucleotide sequence ID" value="XM_020966700.1"/>
</dbReference>
<dbReference type="PANTHER" id="PTHR34834">
    <property type="entry name" value="SPERMATID MATURATION PROTEIN 1"/>
    <property type="match status" value="1"/>
</dbReference>
<name>A0A6P5IUX3_PHACI</name>
<proteinExistence type="predicted"/>
<organism evidence="7 8">
    <name type="scientific">Phascolarctos cinereus</name>
    <name type="common">Koala</name>
    <dbReference type="NCBI Taxonomy" id="38626"/>
    <lineage>
        <taxon>Eukaryota</taxon>
        <taxon>Metazoa</taxon>
        <taxon>Chordata</taxon>
        <taxon>Craniata</taxon>
        <taxon>Vertebrata</taxon>
        <taxon>Euteleostomi</taxon>
        <taxon>Mammalia</taxon>
        <taxon>Metatheria</taxon>
        <taxon>Diprotodontia</taxon>
        <taxon>Phascolarctidae</taxon>
        <taxon>Phascolarctos</taxon>
    </lineage>
</organism>
<reference evidence="8" key="1">
    <citation type="submission" date="2025-08" db="UniProtKB">
        <authorList>
            <consortium name="RefSeq"/>
        </authorList>
    </citation>
    <scope>IDENTIFICATION</scope>
    <source>
        <tissue evidence="8">Spleen</tissue>
    </source>
</reference>
<feature type="compositionally biased region" description="Basic and acidic residues" evidence="5">
    <location>
        <begin position="304"/>
        <end position="315"/>
    </location>
</feature>
<evidence type="ECO:0000256" key="6">
    <source>
        <dbReference type="SAM" id="Phobius"/>
    </source>
</evidence>
<dbReference type="GO" id="GO:0030317">
    <property type="term" value="P:flagellated sperm motility"/>
    <property type="evidence" value="ECO:0007669"/>
    <property type="project" value="TreeGrafter"/>
</dbReference>
<feature type="compositionally biased region" description="Low complexity" evidence="5">
    <location>
        <begin position="326"/>
        <end position="345"/>
    </location>
</feature>
<keyword evidence="2 6" id="KW-0812">Transmembrane</keyword>
<dbReference type="Proteomes" id="UP000515140">
    <property type="component" value="Unplaced"/>
</dbReference>
<sequence length="487" mass="54630">MGKQVLQVGPCISRPNPRKCQDLGESILLLLGSVILLNVGMNAVMLLWCHLKASLRILFHHFWKKYQKQCHSTCICCTMDPKSLTPRGSPHTHQHQTCLMGPSHSPEWAPDTDDDKVSQCRRLPPQCGHSRDPVISHGPWRQGKGLMPKAGKFSHSQSSGASTTPLLHHETFFYLGQKPQSSRNSEDAESQSARDIQKPSQVFLSPLPILHPQDAHVVYDARKMKGPNCQVGGFVEALSLSTRKGSLQELSERGQNLISQTLERPSNLPTFPVDHSVEYIEYKKQTVSFPEGRNQGTLSCKSKSHTDKGHSERKMLLPPNSVCLQPSDYPTCPSSSSTPSQSPCPSEIPLPDQIALHQQQPSKVLIEPLEVSKGEMACGIQKLPEVSTFTQTHYPQGWNQNWVYKSLEMSTQNRPSFHQMPPSKGSGLETGHVVFDARQLRLNKEYARDYALRTSCGPKTLSDCPRERQREDLEYWSMTKTWGKARQ</sequence>
<protein>
    <submittedName>
        <fullName evidence="8">Uncharacterized protein LOC110194397 isoform X2</fullName>
    </submittedName>
</protein>
<keyword evidence="7" id="KW-1185">Reference proteome</keyword>
<evidence type="ECO:0000313" key="7">
    <source>
        <dbReference type="Proteomes" id="UP000515140"/>
    </source>
</evidence>
<dbReference type="GO" id="GO:0005737">
    <property type="term" value="C:cytoplasm"/>
    <property type="evidence" value="ECO:0007669"/>
    <property type="project" value="TreeGrafter"/>
</dbReference>
<feature type="region of interest" description="Disordered" evidence="5">
    <location>
        <begin position="293"/>
        <end position="348"/>
    </location>
</feature>
<comment type="subcellular location">
    <subcellularLocation>
        <location evidence="1">Membrane</location>
        <topology evidence="1">Single-pass membrane protein</topology>
    </subcellularLocation>
</comment>